<evidence type="ECO:0000313" key="2">
    <source>
        <dbReference type="EMBL" id="WMY75336.1"/>
    </source>
</evidence>
<evidence type="ECO:0008006" key="4">
    <source>
        <dbReference type="Google" id="ProtNLM"/>
    </source>
</evidence>
<dbReference type="RefSeq" id="WP_309877723.1">
    <property type="nucleotide sequence ID" value="NZ_CP133838.1"/>
</dbReference>
<keyword evidence="1" id="KW-0472">Membrane</keyword>
<feature type="transmembrane region" description="Helical" evidence="1">
    <location>
        <begin position="43"/>
        <end position="62"/>
    </location>
</feature>
<organism evidence="2 3">
    <name type="scientific">Buttiauxella selenatireducens</name>
    <dbReference type="NCBI Taxonomy" id="3073902"/>
    <lineage>
        <taxon>Bacteria</taxon>
        <taxon>Pseudomonadati</taxon>
        <taxon>Pseudomonadota</taxon>
        <taxon>Gammaproteobacteria</taxon>
        <taxon>Enterobacterales</taxon>
        <taxon>Enterobacteriaceae</taxon>
        <taxon>Buttiauxella</taxon>
    </lineage>
</organism>
<gene>
    <name evidence="2" type="ORF">RHD99_05035</name>
</gene>
<accession>A0ABY9SFX8</accession>
<reference evidence="2 3" key="1">
    <citation type="submission" date="2023-09" db="EMBL/GenBank/DDBJ databases">
        <title>Buttiauxella selenatireducens sp. nov., isolated from the rhizosphere of Cardamine hupingshanesis.</title>
        <authorList>
            <person name="Zhang S."/>
            <person name="Xu Z."/>
            <person name="Wang H."/>
            <person name="Guo Y."/>
        </authorList>
    </citation>
    <scope>NUCLEOTIDE SEQUENCE [LARGE SCALE GENOMIC DNA]</scope>
    <source>
        <strain evidence="2 3">R73</strain>
    </source>
</reference>
<protein>
    <recommendedName>
        <fullName evidence="4">Inner membrane protein</fullName>
    </recommendedName>
</protein>
<sequence length="452" mass="52571">MDINGREYAFIIWMVFIVITLNVKKDIRDSFFQLIKFFKHRLILTVLGLAVIWVTACVALFYEIGLWSSSNLKTTLVWMVTYAFVTIFEVNKIENSKYFFKSQLKETIGISTLLTFILELHSFSFTVEFIMFPIITFLSLLSVVGGMKTETKQISVTINIILATVVIFYFTHSLYLSIISMKDTFSWTNLTELLTPILLSFSFMPFIYILYLYQAYERKLVSLKIYFDDDSIFKYARNLAIYSFRTDLDGLNRWVRNVHTDRVKTKVELKAYIRNVKLRKKLESNPPTIPHKYGWSPFLAKEFLANKGYKTNDYHFSYDTWLSCSKMVEIGDDNFLQDNITYYTYGNEHLVNKLKLRIHINQTPVSEISKKTINNLTIELLSKSVGMSSFDINKLFNKLPVSIQKDCHNVLITREDFVSNNGGFTLEIIVSIRTSLDQDPNDLGTNHSDAFV</sequence>
<name>A0ABY9SFX8_9ENTR</name>
<keyword evidence="1" id="KW-0812">Transmembrane</keyword>
<feature type="transmembrane region" description="Helical" evidence="1">
    <location>
        <begin position="129"/>
        <end position="147"/>
    </location>
</feature>
<feature type="transmembrane region" description="Helical" evidence="1">
    <location>
        <begin position="193"/>
        <end position="213"/>
    </location>
</feature>
<feature type="transmembrane region" description="Helical" evidence="1">
    <location>
        <begin position="159"/>
        <end position="181"/>
    </location>
</feature>
<keyword evidence="3" id="KW-1185">Reference proteome</keyword>
<evidence type="ECO:0000313" key="3">
    <source>
        <dbReference type="Proteomes" id="UP001246690"/>
    </source>
</evidence>
<feature type="transmembrane region" description="Helical" evidence="1">
    <location>
        <begin position="6"/>
        <end position="23"/>
    </location>
</feature>
<dbReference type="EMBL" id="CP133838">
    <property type="protein sequence ID" value="WMY75336.1"/>
    <property type="molecule type" value="Genomic_DNA"/>
</dbReference>
<keyword evidence="1" id="KW-1133">Transmembrane helix</keyword>
<evidence type="ECO:0000256" key="1">
    <source>
        <dbReference type="SAM" id="Phobius"/>
    </source>
</evidence>
<proteinExistence type="predicted"/>
<dbReference type="Proteomes" id="UP001246690">
    <property type="component" value="Chromosome"/>
</dbReference>